<evidence type="ECO:0000313" key="1">
    <source>
        <dbReference type="EMBL" id="KKU89005.1"/>
    </source>
</evidence>
<reference evidence="1 2" key="1">
    <citation type="journal article" date="2015" name="Nature">
        <title>rRNA introns, odd ribosomes, and small enigmatic genomes across a large radiation of phyla.</title>
        <authorList>
            <person name="Brown C.T."/>
            <person name="Hug L.A."/>
            <person name="Thomas B.C."/>
            <person name="Sharon I."/>
            <person name="Castelle C.J."/>
            <person name="Singh A."/>
            <person name="Wilkins M.J."/>
            <person name="Williams K.H."/>
            <person name="Banfield J.F."/>
        </authorList>
    </citation>
    <scope>NUCLEOTIDE SEQUENCE [LARGE SCALE GENOMIC DNA]</scope>
</reference>
<comment type="caution">
    <text evidence="1">The sequence shown here is derived from an EMBL/GenBank/DDBJ whole genome shotgun (WGS) entry which is preliminary data.</text>
</comment>
<sequence length="111" mass="12386">ARIGAGVQIFRSGRFGFFALPVLRWERKVHGPPAHSFAVGPNPNIKIGQSRWSIAPDVGFRKTQGRPWAWSAGFGIRFAPRGSRFQIEEGLLTNQAGFTQIRSRLISTFAY</sequence>
<evidence type="ECO:0000313" key="2">
    <source>
        <dbReference type="Proteomes" id="UP000034403"/>
    </source>
</evidence>
<dbReference type="Proteomes" id="UP000034403">
    <property type="component" value="Unassembled WGS sequence"/>
</dbReference>
<accession>A0A0G1X3J4</accession>
<gene>
    <name evidence="1" type="ORF">UY20_C0018G0007</name>
</gene>
<dbReference type="EMBL" id="LCPC01000018">
    <property type="protein sequence ID" value="KKU89005.1"/>
    <property type="molecule type" value="Genomic_DNA"/>
</dbReference>
<feature type="non-terminal residue" evidence="1">
    <location>
        <position position="1"/>
    </location>
</feature>
<protein>
    <recommendedName>
        <fullName evidence="3">Outer membrane protein beta-barrel domain-containing protein</fullName>
    </recommendedName>
</protein>
<organism evidence="1 2">
    <name type="scientific">Candidatus Yanofskybacteria bacterium GW2011_GWA1_48_10</name>
    <dbReference type="NCBI Taxonomy" id="1619022"/>
    <lineage>
        <taxon>Bacteria</taxon>
        <taxon>Candidatus Yanofskyibacteriota</taxon>
    </lineage>
</organism>
<proteinExistence type="predicted"/>
<name>A0A0G1X3J4_9BACT</name>
<evidence type="ECO:0008006" key="3">
    <source>
        <dbReference type="Google" id="ProtNLM"/>
    </source>
</evidence>
<dbReference type="AlphaFoldDB" id="A0A0G1X3J4"/>